<dbReference type="PROSITE" id="PS00046">
    <property type="entry name" value="HISTONE_H2A"/>
    <property type="match status" value="1"/>
</dbReference>
<gene>
    <name evidence="12" type="primary">HTA1</name>
    <name evidence="12" type="ORF">SNEC2469_LOCUS13454</name>
</gene>
<evidence type="ECO:0000256" key="7">
    <source>
        <dbReference type="ARBA" id="ARBA00023269"/>
    </source>
</evidence>
<sequence length="198" mass="21812">MSAPEEDEEVAQDAEEEEDMDQEQEEAEQEEPEEEQDEDDPSGIAEAAPKSSGRKGPGRPRGKSKPVTKKDPSKGKKAPVRTEYKAGLCFPVAKVRNLLRESGYGRVSQDASIYLTGVMEYVVAEILELAGNTVKEQKKQRIIPRNIQLAIRNDEELNKYMANVTIKSGGVIPNIHTVLMPQKTSAKGVSAGSHSQEY</sequence>
<evidence type="ECO:0000259" key="10">
    <source>
        <dbReference type="Pfam" id="PF00125"/>
    </source>
</evidence>
<reference evidence="12" key="1">
    <citation type="submission" date="2021-02" db="EMBL/GenBank/DDBJ databases">
        <authorList>
            <person name="Dougan E. K."/>
            <person name="Rhodes N."/>
            <person name="Thang M."/>
            <person name="Chan C."/>
        </authorList>
    </citation>
    <scope>NUCLEOTIDE SEQUENCE</scope>
</reference>
<dbReference type="Pfam" id="PF00125">
    <property type="entry name" value="Histone"/>
    <property type="match status" value="1"/>
</dbReference>
<evidence type="ECO:0000256" key="9">
    <source>
        <dbReference type="SAM" id="MobiDB-lite"/>
    </source>
</evidence>
<organism evidence="12 13">
    <name type="scientific">Symbiodinium necroappetens</name>
    <dbReference type="NCBI Taxonomy" id="1628268"/>
    <lineage>
        <taxon>Eukaryota</taxon>
        <taxon>Sar</taxon>
        <taxon>Alveolata</taxon>
        <taxon>Dinophyceae</taxon>
        <taxon>Suessiales</taxon>
        <taxon>Symbiodiniaceae</taxon>
        <taxon>Symbiodinium</taxon>
    </lineage>
</organism>
<evidence type="ECO:0000256" key="1">
    <source>
        <dbReference type="ARBA" id="ARBA00004123"/>
    </source>
</evidence>
<protein>
    <recommendedName>
        <fullName evidence="8">Histone H2A</fullName>
    </recommendedName>
</protein>
<keyword evidence="6 8" id="KW-0539">Nucleus</keyword>
<feature type="compositionally biased region" description="Basic residues" evidence="9">
    <location>
        <begin position="52"/>
        <end position="67"/>
    </location>
</feature>
<keyword evidence="7 8" id="KW-0544">Nucleosome core</keyword>
<dbReference type="PANTHER" id="PTHR23430">
    <property type="entry name" value="HISTONE H2A"/>
    <property type="match status" value="1"/>
</dbReference>
<evidence type="ECO:0000313" key="12">
    <source>
        <dbReference type="EMBL" id="CAE7476275.1"/>
    </source>
</evidence>
<dbReference type="SMART" id="SM00414">
    <property type="entry name" value="H2A"/>
    <property type="match status" value="1"/>
</dbReference>
<comment type="caution">
    <text evidence="12">The sequence shown here is derived from an EMBL/GenBank/DDBJ whole genome shotgun (WGS) entry which is preliminary data.</text>
</comment>
<dbReference type="InterPro" id="IPR002119">
    <property type="entry name" value="Histone_H2A"/>
</dbReference>
<dbReference type="Gene3D" id="1.10.20.10">
    <property type="entry name" value="Histone, subunit A"/>
    <property type="match status" value="1"/>
</dbReference>
<feature type="domain" description="Core Histone H2A/H2B/H3" evidence="10">
    <location>
        <begin position="73"/>
        <end position="152"/>
    </location>
</feature>
<comment type="subcellular location">
    <subcellularLocation>
        <location evidence="2">Chromosome</location>
    </subcellularLocation>
    <subcellularLocation>
        <location evidence="1 8">Nucleus</location>
    </subcellularLocation>
</comment>
<feature type="compositionally biased region" description="Acidic residues" evidence="9">
    <location>
        <begin position="1"/>
        <end position="41"/>
    </location>
</feature>
<keyword evidence="13" id="KW-1185">Reference proteome</keyword>
<evidence type="ECO:0000256" key="4">
    <source>
        <dbReference type="ARBA" id="ARBA00022454"/>
    </source>
</evidence>
<evidence type="ECO:0000313" key="13">
    <source>
        <dbReference type="Proteomes" id="UP000601435"/>
    </source>
</evidence>
<evidence type="ECO:0000256" key="5">
    <source>
        <dbReference type="ARBA" id="ARBA00023125"/>
    </source>
</evidence>
<feature type="compositionally biased region" description="Basic and acidic residues" evidence="9">
    <location>
        <begin position="68"/>
        <end position="80"/>
    </location>
</feature>
<feature type="domain" description="Histone H2A C-terminal" evidence="11">
    <location>
        <begin position="155"/>
        <end position="187"/>
    </location>
</feature>
<evidence type="ECO:0000256" key="8">
    <source>
        <dbReference type="RuleBase" id="RU003767"/>
    </source>
</evidence>
<comment type="similarity">
    <text evidence="3 8">Belongs to the histone H2A family.</text>
</comment>
<feature type="region of interest" description="Disordered" evidence="9">
    <location>
        <begin position="1"/>
        <end position="80"/>
    </location>
</feature>
<dbReference type="EMBL" id="CAJNJA010021464">
    <property type="protein sequence ID" value="CAE7476275.1"/>
    <property type="molecule type" value="Genomic_DNA"/>
</dbReference>
<dbReference type="Proteomes" id="UP000601435">
    <property type="component" value="Unassembled WGS sequence"/>
</dbReference>
<dbReference type="InterPro" id="IPR009072">
    <property type="entry name" value="Histone-fold"/>
</dbReference>
<dbReference type="GO" id="GO:0003677">
    <property type="term" value="F:DNA binding"/>
    <property type="evidence" value="ECO:0007669"/>
    <property type="project" value="UniProtKB-KW"/>
</dbReference>
<keyword evidence="4 8" id="KW-0158">Chromosome</keyword>
<dbReference type="GO" id="GO:0005634">
    <property type="term" value="C:nucleus"/>
    <property type="evidence" value="ECO:0007669"/>
    <property type="project" value="UniProtKB-SubCell"/>
</dbReference>
<evidence type="ECO:0000256" key="2">
    <source>
        <dbReference type="ARBA" id="ARBA00004286"/>
    </source>
</evidence>
<proteinExistence type="inferred from homology"/>
<comment type="subunit">
    <text evidence="8">The nucleosome is a histone octamer containing two molecules each of H2A, H2B, H3 and H4 assembled in one H3-H4 heterotetramer and two H2A-H2B heterodimers. The octamer wraps approximately 147 bp of DNA.</text>
</comment>
<evidence type="ECO:0000256" key="3">
    <source>
        <dbReference type="ARBA" id="ARBA00010691"/>
    </source>
</evidence>
<dbReference type="InterPro" id="IPR007125">
    <property type="entry name" value="H2A/H2B/H3"/>
</dbReference>
<accession>A0A812SED5</accession>
<evidence type="ECO:0000256" key="6">
    <source>
        <dbReference type="ARBA" id="ARBA00023242"/>
    </source>
</evidence>
<dbReference type="GO" id="GO:0000786">
    <property type="term" value="C:nucleosome"/>
    <property type="evidence" value="ECO:0007669"/>
    <property type="project" value="UniProtKB-KW"/>
</dbReference>
<dbReference type="OrthoDB" id="193243at2759"/>
<dbReference type="AlphaFoldDB" id="A0A812SED5"/>
<dbReference type="InterPro" id="IPR032458">
    <property type="entry name" value="Histone_H2A_CS"/>
</dbReference>
<dbReference type="InterPro" id="IPR032454">
    <property type="entry name" value="Histone_H2A_C"/>
</dbReference>
<keyword evidence="5 8" id="KW-0238">DNA-binding</keyword>
<dbReference type="GO" id="GO:0046982">
    <property type="term" value="F:protein heterodimerization activity"/>
    <property type="evidence" value="ECO:0007669"/>
    <property type="project" value="InterPro"/>
</dbReference>
<dbReference type="CDD" id="cd00074">
    <property type="entry name" value="HFD_H2A"/>
    <property type="match status" value="1"/>
</dbReference>
<dbReference type="GO" id="GO:0030527">
    <property type="term" value="F:structural constituent of chromatin"/>
    <property type="evidence" value="ECO:0007669"/>
    <property type="project" value="InterPro"/>
</dbReference>
<evidence type="ECO:0000259" key="11">
    <source>
        <dbReference type="Pfam" id="PF16211"/>
    </source>
</evidence>
<dbReference type="SUPFAM" id="SSF47113">
    <property type="entry name" value="Histone-fold"/>
    <property type="match status" value="1"/>
</dbReference>
<name>A0A812SED5_9DINO</name>
<dbReference type="PRINTS" id="PR00620">
    <property type="entry name" value="HISTONEH2A"/>
</dbReference>
<dbReference type="Pfam" id="PF16211">
    <property type="entry name" value="Histone_H2A_C"/>
    <property type="match status" value="1"/>
</dbReference>